<dbReference type="Proteomes" id="UP001594351">
    <property type="component" value="Unassembled WGS sequence"/>
</dbReference>
<evidence type="ECO:0000313" key="1">
    <source>
        <dbReference type="EMBL" id="MFC1853621.1"/>
    </source>
</evidence>
<accession>A0ABV6Z5I7</accession>
<reference evidence="1 2" key="1">
    <citation type="submission" date="2024-09" db="EMBL/GenBank/DDBJ databases">
        <title>Laminarin stimulates single cell rates of sulfate reduction while oxygen inhibits transcriptomic activity in coastal marine sediment.</title>
        <authorList>
            <person name="Lindsay M."/>
            <person name="Orcutt B."/>
            <person name="Emerson D."/>
            <person name="Stepanauskas R."/>
            <person name="D'Angelo T."/>
        </authorList>
    </citation>
    <scope>NUCLEOTIDE SEQUENCE [LARGE SCALE GENOMIC DNA]</scope>
    <source>
        <strain evidence="1">SAG AM-311-K15</strain>
    </source>
</reference>
<gene>
    <name evidence="1" type="ORF">ACFL27_25840</name>
</gene>
<protein>
    <submittedName>
        <fullName evidence="1">Uncharacterized protein</fullName>
    </submittedName>
</protein>
<keyword evidence="2" id="KW-1185">Reference proteome</keyword>
<sequence length="64" mass="7387">MIQIAIKFVRMPHQSDPLAYCQNRCQTYAIDFVIVETSENGVTPNAYQLIVKTYFGNLTEFNQL</sequence>
<name>A0ABV6Z5I7_UNCC1</name>
<proteinExistence type="predicted"/>
<dbReference type="EMBL" id="JBHPBY010000553">
    <property type="protein sequence ID" value="MFC1853621.1"/>
    <property type="molecule type" value="Genomic_DNA"/>
</dbReference>
<organism evidence="1 2">
    <name type="scientific">candidate division CSSED10-310 bacterium</name>
    <dbReference type="NCBI Taxonomy" id="2855610"/>
    <lineage>
        <taxon>Bacteria</taxon>
        <taxon>Bacteria division CSSED10-310</taxon>
    </lineage>
</organism>
<comment type="caution">
    <text evidence="1">The sequence shown here is derived from an EMBL/GenBank/DDBJ whole genome shotgun (WGS) entry which is preliminary data.</text>
</comment>
<feature type="non-terminal residue" evidence="1">
    <location>
        <position position="64"/>
    </location>
</feature>
<evidence type="ECO:0000313" key="2">
    <source>
        <dbReference type="Proteomes" id="UP001594351"/>
    </source>
</evidence>